<comment type="caution">
    <text evidence="3">The sequence shown here is derived from an EMBL/GenBank/DDBJ whole genome shotgun (WGS) entry which is preliminary data.</text>
</comment>
<feature type="compositionally biased region" description="Basic and acidic residues" evidence="2">
    <location>
        <begin position="1"/>
        <end position="11"/>
    </location>
</feature>
<sequence>LPKYEKKDLESIHQLPSFPTDSLGEKFSQNTIKEAVTGKKEGEEVFEADDFALTEDNMRMMQKPLKKPLTKELPSPKKIPEGFEEAAKKVKEAEPIFIRIDKFEESLRVFEKTKKQISEIEKMLRNIKRIKEEEEKELELWENEIQTAKEQIEKVDKDIFSKIE</sequence>
<evidence type="ECO:0000256" key="2">
    <source>
        <dbReference type="SAM" id="MobiDB-lite"/>
    </source>
</evidence>
<protein>
    <submittedName>
        <fullName evidence="3">Uncharacterized protein</fullName>
    </submittedName>
</protein>
<feature type="non-terminal residue" evidence="3">
    <location>
        <position position="1"/>
    </location>
</feature>
<dbReference type="EMBL" id="BARV01001591">
    <property type="protein sequence ID" value="GAH97999.1"/>
    <property type="molecule type" value="Genomic_DNA"/>
</dbReference>
<evidence type="ECO:0000256" key="1">
    <source>
        <dbReference type="SAM" id="Coils"/>
    </source>
</evidence>
<name>X1L6F7_9ZZZZ</name>
<feature type="coiled-coil region" evidence="1">
    <location>
        <begin position="110"/>
        <end position="158"/>
    </location>
</feature>
<organism evidence="3">
    <name type="scientific">marine sediment metagenome</name>
    <dbReference type="NCBI Taxonomy" id="412755"/>
    <lineage>
        <taxon>unclassified sequences</taxon>
        <taxon>metagenomes</taxon>
        <taxon>ecological metagenomes</taxon>
    </lineage>
</organism>
<feature type="region of interest" description="Disordered" evidence="2">
    <location>
        <begin position="1"/>
        <end position="26"/>
    </location>
</feature>
<accession>X1L6F7</accession>
<evidence type="ECO:0000313" key="3">
    <source>
        <dbReference type="EMBL" id="GAH97999.1"/>
    </source>
</evidence>
<keyword evidence="1" id="KW-0175">Coiled coil</keyword>
<proteinExistence type="predicted"/>
<reference evidence="3" key="1">
    <citation type="journal article" date="2014" name="Front. Microbiol.">
        <title>High frequency of phylogenetically diverse reductive dehalogenase-homologous genes in deep subseafloor sedimentary metagenomes.</title>
        <authorList>
            <person name="Kawai M."/>
            <person name="Futagami T."/>
            <person name="Toyoda A."/>
            <person name="Takaki Y."/>
            <person name="Nishi S."/>
            <person name="Hori S."/>
            <person name="Arai W."/>
            <person name="Tsubouchi T."/>
            <person name="Morono Y."/>
            <person name="Uchiyama I."/>
            <person name="Ito T."/>
            <person name="Fujiyama A."/>
            <person name="Inagaki F."/>
            <person name="Takami H."/>
        </authorList>
    </citation>
    <scope>NUCLEOTIDE SEQUENCE</scope>
    <source>
        <strain evidence="3">Expedition CK06-06</strain>
    </source>
</reference>
<dbReference type="AlphaFoldDB" id="X1L6F7"/>
<gene>
    <name evidence="3" type="ORF">S06H3_04515</name>
</gene>